<comment type="similarity">
    <text evidence="1 2">Belongs to the universal stress protein A family.</text>
</comment>
<dbReference type="EMBL" id="SGSU01000003">
    <property type="protein sequence ID" value="RZG68737.1"/>
    <property type="molecule type" value="Genomic_DNA"/>
</dbReference>
<proteinExistence type="inferred from homology"/>
<reference evidence="4 5" key="1">
    <citation type="submission" date="2019-02" db="EMBL/GenBank/DDBJ databases">
        <title>The Batch Genome Submission of Acinetobacter spp. strains.</title>
        <authorList>
            <person name="Qin J."/>
            <person name="Hu Y."/>
            <person name="Ye H."/>
            <person name="Wei L."/>
            <person name="Feng Y."/>
            <person name="Zong Z."/>
        </authorList>
    </citation>
    <scope>NUCLEOTIDE SEQUENCE [LARGE SCALE GENOMIC DNA]</scope>
    <source>
        <strain evidence="4 5">WCHABo060081</strain>
    </source>
</reference>
<dbReference type="PANTHER" id="PTHR46268">
    <property type="entry name" value="STRESS RESPONSE PROTEIN NHAX"/>
    <property type="match status" value="1"/>
</dbReference>
<dbReference type="InterPro" id="IPR014729">
    <property type="entry name" value="Rossmann-like_a/b/a_fold"/>
</dbReference>
<dbReference type="STRING" id="202951.GCA_001485025_00294"/>
<comment type="subcellular location">
    <subcellularLocation>
        <location evidence="2">Cytoplasm</location>
    </subcellularLocation>
</comment>
<name>A0A4Q7AZ91_9GAMM</name>
<dbReference type="CDD" id="cd00293">
    <property type="entry name" value="USP-like"/>
    <property type="match status" value="1"/>
</dbReference>
<dbReference type="InterPro" id="IPR006015">
    <property type="entry name" value="Universal_stress_UspA"/>
</dbReference>
<evidence type="ECO:0000256" key="1">
    <source>
        <dbReference type="ARBA" id="ARBA00008791"/>
    </source>
</evidence>
<dbReference type="SUPFAM" id="SSF52402">
    <property type="entry name" value="Adenine nucleotide alpha hydrolases-like"/>
    <property type="match status" value="1"/>
</dbReference>
<dbReference type="Proteomes" id="UP000293483">
    <property type="component" value="Unassembled WGS sequence"/>
</dbReference>
<dbReference type="GO" id="GO:0005737">
    <property type="term" value="C:cytoplasm"/>
    <property type="evidence" value="ECO:0007669"/>
    <property type="project" value="UniProtKB-SubCell"/>
</dbReference>
<dbReference type="RefSeq" id="WP_005008236.1">
    <property type="nucleotide sequence ID" value="NZ_AP024595.1"/>
</dbReference>
<keyword evidence="2" id="KW-0963">Cytoplasm</keyword>
<dbReference type="PRINTS" id="PR01438">
    <property type="entry name" value="UNVRSLSTRESS"/>
</dbReference>
<evidence type="ECO:0000256" key="2">
    <source>
        <dbReference type="PIRNR" id="PIRNR006276"/>
    </source>
</evidence>
<evidence type="ECO:0000313" key="5">
    <source>
        <dbReference type="Proteomes" id="UP000293483"/>
    </source>
</evidence>
<evidence type="ECO:0000313" key="4">
    <source>
        <dbReference type="EMBL" id="RZG68737.1"/>
    </source>
</evidence>
<organism evidence="4 5">
    <name type="scientific">Acinetobacter bouvetii</name>
    <dbReference type="NCBI Taxonomy" id="202951"/>
    <lineage>
        <taxon>Bacteria</taxon>
        <taxon>Pseudomonadati</taxon>
        <taxon>Pseudomonadota</taxon>
        <taxon>Gammaproteobacteria</taxon>
        <taxon>Moraxellales</taxon>
        <taxon>Moraxellaceae</taxon>
        <taxon>Acinetobacter</taxon>
    </lineage>
</organism>
<dbReference type="PIRSF" id="PIRSF006276">
    <property type="entry name" value="UspA"/>
    <property type="match status" value="1"/>
</dbReference>
<dbReference type="Gene3D" id="3.40.50.620">
    <property type="entry name" value="HUPs"/>
    <property type="match status" value="1"/>
</dbReference>
<evidence type="ECO:0000259" key="3">
    <source>
        <dbReference type="Pfam" id="PF00582"/>
    </source>
</evidence>
<dbReference type="PANTHER" id="PTHR46268:SF6">
    <property type="entry name" value="UNIVERSAL STRESS PROTEIN UP12"/>
    <property type="match status" value="1"/>
</dbReference>
<dbReference type="Pfam" id="PF00582">
    <property type="entry name" value="Usp"/>
    <property type="match status" value="1"/>
</dbReference>
<dbReference type="InterPro" id="IPR006016">
    <property type="entry name" value="UspA"/>
</dbReference>
<gene>
    <name evidence="4" type="ORF">EXE25_03415</name>
</gene>
<comment type="caution">
    <text evidence="4">The sequence shown here is derived from an EMBL/GenBank/DDBJ whole genome shotgun (WGS) entry which is preliminary data.</text>
</comment>
<feature type="domain" description="UspA" evidence="3">
    <location>
        <begin position="3"/>
        <end position="145"/>
    </location>
</feature>
<protein>
    <recommendedName>
        <fullName evidence="2">Universal stress protein</fullName>
    </recommendedName>
</protein>
<accession>A0A4Q7AZ91</accession>
<sequence length="146" mass="15534">MSFQNIVVPVDGSETSLAAVAKATDFAKTFNSKITVVQVMVLDPYIAAEYISATQTNDLIERARTSIVDNLSAVKSKLAAQGIDVETKLLEGQTVHTEIVKAAQDAQADLIIIGSHGRTGLKKFFLGSVAQSVLGSSDIPVMVVRK</sequence>
<dbReference type="AlphaFoldDB" id="A0A4Q7AZ91"/>